<feature type="domain" description="FAD-binding PCMH-type" evidence="3">
    <location>
        <begin position="117"/>
        <end position="301"/>
    </location>
</feature>
<dbReference type="GO" id="GO:0071949">
    <property type="term" value="F:FAD binding"/>
    <property type="evidence" value="ECO:0007669"/>
    <property type="project" value="InterPro"/>
</dbReference>
<reference evidence="4 5" key="1">
    <citation type="submission" date="2016-12" db="EMBL/GenBank/DDBJ databases">
        <title>The genomes of Aspergillus section Nigri reveals drivers in fungal speciation.</title>
        <authorList>
            <consortium name="DOE Joint Genome Institute"/>
            <person name="Vesth T.C."/>
            <person name="Nybo J."/>
            <person name="Theobald S."/>
            <person name="Brandl J."/>
            <person name="Frisvad J.C."/>
            <person name="Nielsen K.F."/>
            <person name="Lyhne E.K."/>
            <person name="Kogle M.E."/>
            <person name="Kuo A."/>
            <person name="Riley R."/>
            <person name="Clum A."/>
            <person name="Nolan M."/>
            <person name="Lipzen A."/>
            <person name="Salamov A."/>
            <person name="Henrissat B."/>
            <person name="Wiebenga A."/>
            <person name="De Vries R.P."/>
            <person name="Grigoriev I.V."/>
            <person name="Mortensen U.H."/>
            <person name="Andersen M.R."/>
            <person name="Baker S.E."/>
        </authorList>
    </citation>
    <scope>NUCLEOTIDE SEQUENCE [LARGE SCALE GENOMIC DNA]</scope>
    <source>
        <strain evidence="4 5">JOP 1030-1</strain>
    </source>
</reference>
<proteinExistence type="inferred from homology"/>
<accession>A0A318Z7N7</accession>
<dbReference type="AlphaFoldDB" id="A0A318Z7N7"/>
<dbReference type="Pfam" id="PF08031">
    <property type="entry name" value="BBE"/>
    <property type="match status" value="1"/>
</dbReference>
<dbReference type="EMBL" id="KZ821252">
    <property type="protein sequence ID" value="PYH42437.1"/>
    <property type="molecule type" value="Genomic_DNA"/>
</dbReference>
<sequence>MLALSALPSPVAADNKTQPWTWTTLNATLQGRLHTASPLARPCFSRYNGQPILPEPSQCSELQAHYTSSAYRTEFYSGFMHDQNEICAASTHANASQCLLDPSDPTDPTAVSAHECGQGSVSRFYIPVTEAADVQAAFAFSRHTGVALSVKNSGHDYSSRSSLRGSLALWTRPLQKLEFHPAFVPEGCPSSAAAAAITAGAGINFDQVYRFAHDHNVTVLGGSSPTVGASGGFIMAGGHGLLSAQLGLGIDRVLEFKLVTPDGVLRRANACQNRDLFWALRGGGGGSFGLVLESTSRVEPRLPIVFAYLTVPANATQLDGFTTLLMQHAVRWAQDGWSGPNGMDYIAMANPVLDLAAARASLAKAIAYVNAQPGGQVVVAEYPDFLSVYEAFILPAANEGIGEATFATNRLIPTAMLQDAAGQQRILETLNQLIAEGYTPTLFATPPSAIHPPYVPGSTSATPAWRDSTWMISTEASWQWNSTVAEKRAFVQRFKAVTRRLEALAPGSGAYFSEADAFTEDWQTAWWGTENYARLLRIKNQYDPETLLRCWRCVGWREEWEQPGGQFECLGGLDV</sequence>
<keyword evidence="5" id="KW-1185">Reference proteome</keyword>
<dbReference type="Proteomes" id="UP000248349">
    <property type="component" value="Unassembled WGS sequence"/>
</dbReference>
<dbReference type="InterPro" id="IPR016169">
    <property type="entry name" value="FAD-bd_PCMH_sub2"/>
</dbReference>
<dbReference type="Pfam" id="PF01565">
    <property type="entry name" value="FAD_binding_4"/>
    <property type="match status" value="1"/>
</dbReference>
<dbReference type="InterPro" id="IPR016166">
    <property type="entry name" value="FAD-bd_PCMH"/>
</dbReference>
<dbReference type="InterPro" id="IPR006094">
    <property type="entry name" value="Oxid_FAD_bind_N"/>
</dbReference>
<dbReference type="PANTHER" id="PTHR13878:SF91">
    <property type="entry name" value="FAD BINDING DOMAIN PROTEIN (AFU_ORTHOLOGUE AFUA_6G12070)-RELATED"/>
    <property type="match status" value="1"/>
</dbReference>
<dbReference type="GO" id="GO:0016491">
    <property type="term" value="F:oxidoreductase activity"/>
    <property type="evidence" value="ECO:0007669"/>
    <property type="project" value="UniProtKB-KW"/>
</dbReference>
<dbReference type="PANTHER" id="PTHR13878">
    <property type="entry name" value="GULONOLACTONE OXIDASE"/>
    <property type="match status" value="1"/>
</dbReference>
<dbReference type="Gene3D" id="3.30.465.10">
    <property type="match status" value="2"/>
</dbReference>
<evidence type="ECO:0000256" key="2">
    <source>
        <dbReference type="ARBA" id="ARBA00023002"/>
    </source>
</evidence>
<dbReference type="InterPro" id="IPR036318">
    <property type="entry name" value="FAD-bd_PCMH-like_sf"/>
</dbReference>
<name>A0A318Z7N7_9EURO</name>
<keyword evidence="2" id="KW-0560">Oxidoreductase</keyword>
<dbReference type="GeneID" id="37073343"/>
<dbReference type="InterPro" id="IPR012951">
    <property type="entry name" value="BBE"/>
</dbReference>
<comment type="similarity">
    <text evidence="1">Belongs to the oxygen-dependent FAD-linked oxidoreductase family.</text>
</comment>
<dbReference type="OrthoDB" id="9983560at2759"/>
<protein>
    <submittedName>
        <fullName evidence="4">FAD-binding domain-containing protein</fullName>
    </submittedName>
</protein>
<dbReference type="SUPFAM" id="SSF56176">
    <property type="entry name" value="FAD-binding/transporter-associated domain-like"/>
    <property type="match status" value="1"/>
</dbReference>
<evidence type="ECO:0000313" key="5">
    <source>
        <dbReference type="Proteomes" id="UP000248349"/>
    </source>
</evidence>
<dbReference type="RefSeq" id="XP_025428419.1">
    <property type="nucleotide sequence ID" value="XM_025572115.1"/>
</dbReference>
<dbReference type="Gene3D" id="3.40.462.20">
    <property type="match status" value="1"/>
</dbReference>
<evidence type="ECO:0000259" key="3">
    <source>
        <dbReference type="PROSITE" id="PS51387"/>
    </source>
</evidence>
<dbReference type="PROSITE" id="PS51387">
    <property type="entry name" value="FAD_PCMH"/>
    <property type="match status" value="1"/>
</dbReference>
<organism evidence="4 5">
    <name type="scientific">Aspergillus saccharolyticus JOP 1030-1</name>
    <dbReference type="NCBI Taxonomy" id="1450539"/>
    <lineage>
        <taxon>Eukaryota</taxon>
        <taxon>Fungi</taxon>
        <taxon>Dikarya</taxon>
        <taxon>Ascomycota</taxon>
        <taxon>Pezizomycotina</taxon>
        <taxon>Eurotiomycetes</taxon>
        <taxon>Eurotiomycetidae</taxon>
        <taxon>Eurotiales</taxon>
        <taxon>Aspergillaceae</taxon>
        <taxon>Aspergillus</taxon>
        <taxon>Aspergillus subgen. Circumdati</taxon>
    </lineage>
</organism>
<gene>
    <name evidence="4" type="ORF">BP01DRAFT_303336</name>
</gene>
<dbReference type="InterPro" id="IPR050432">
    <property type="entry name" value="FAD-linked_Oxidoreductases_BP"/>
</dbReference>
<evidence type="ECO:0000256" key="1">
    <source>
        <dbReference type="ARBA" id="ARBA00005466"/>
    </source>
</evidence>
<evidence type="ECO:0000313" key="4">
    <source>
        <dbReference type="EMBL" id="PYH42437.1"/>
    </source>
</evidence>
<dbReference type="STRING" id="1450539.A0A318Z7N7"/>